<accession>A0ACB6Z7R0</accession>
<evidence type="ECO:0000313" key="2">
    <source>
        <dbReference type="Proteomes" id="UP000886501"/>
    </source>
</evidence>
<feature type="non-terminal residue" evidence="1">
    <location>
        <position position="474"/>
    </location>
</feature>
<sequence>MVISIKNPHEDKKTQEVAEEMIGQRVFIGWPFLQEGKVTAVSDSLFKYEKKEIIRGAPEKVIQNPHPPHGVGLWKSKSEKIKTYYSKRCGVITGDIDVLVHVIPLKGMKPLDSGAFVKEYQDKETEQAIQMTTTSVVSEDPRYVERVPPPLREEFPICTRVFFLGEDLGEDAYGAAAQISGVTDTVLSVILTYSAQEKGENEKFKGLVRNQPGERYYPSFEVAKIAGLSSKAVSKLTSRVMAVGRDSSEKANLGLSVKFEAKAQKVIGYSRRTDRYWEFSQTTVALIKEYKENFPEVMKHLEKKGNDFLKLSEVFPGSTSEARIKELKAWLVVKGVRDFEAVPLNCDKAGMETVKKIEELMDQLSEKRAQMKRETLNGVPRQAVLKPAHAVYRLQNQRFDIGDRVVMVKDSGSVPLSIKGVVIGINAKTLDVVWDVSFMSGSALGDRCSQHRGATVEFHSCLNLSNPQLIAPIN</sequence>
<dbReference type="Proteomes" id="UP000886501">
    <property type="component" value="Unassembled WGS sequence"/>
</dbReference>
<comment type="caution">
    <text evidence="1">The sequence shown here is derived from an EMBL/GenBank/DDBJ whole genome shotgun (WGS) entry which is preliminary data.</text>
</comment>
<evidence type="ECO:0000313" key="1">
    <source>
        <dbReference type="EMBL" id="KAF9645770.1"/>
    </source>
</evidence>
<reference evidence="1" key="1">
    <citation type="submission" date="2019-10" db="EMBL/GenBank/DDBJ databases">
        <authorList>
            <consortium name="DOE Joint Genome Institute"/>
            <person name="Kuo A."/>
            <person name="Miyauchi S."/>
            <person name="Kiss E."/>
            <person name="Drula E."/>
            <person name="Kohler A."/>
            <person name="Sanchez-Garcia M."/>
            <person name="Andreopoulos B."/>
            <person name="Barry K.W."/>
            <person name="Bonito G."/>
            <person name="Buee M."/>
            <person name="Carver A."/>
            <person name="Chen C."/>
            <person name="Cichocki N."/>
            <person name="Clum A."/>
            <person name="Culley D."/>
            <person name="Crous P.W."/>
            <person name="Fauchery L."/>
            <person name="Girlanda M."/>
            <person name="Hayes R."/>
            <person name="Keri Z."/>
            <person name="Labutti K."/>
            <person name="Lipzen A."/>
            <person name="Lombard V."/>
            <person name="Magnuson J."/>
            <person name="Maillard F."/>
            <person name="Morin E."/>
            <person name="Murat C."/>
            <person name="Nolan M."/>
            <person name="Ohm R."/>
            <person name="Pangilinan J."/>
            <person name="Pereira M."/>
            <person name="Perotto S."/>
            <person name="Peter M."/>
            <person name="Riley R."/>
            <person name="Sitrit Y."/>
            <person name="Stielow B."/>
            <person name="Szollosi G."/>
            <person name="Zifcakova L."/>
            <person name="Stursova M."/>
            <person name="Spatafora J.W."/>
            <person name="Tedersoo L."/>
            <person name="Vaario L.-M."/>
            <person name="Yamada A."/>
            <person name="Yan M."/>
            <person name="Wang P."/>
            <person name="Xu J."/>
            <person name="Bruns T."/>
            <person name="Baldrian P."/>
            <person name="Vilgalys R."/>
            <person name="Henrissat B."/>
            <person name="Grigoriev I.V."/>
            <person name="Hibbett D."/>
            <person name="Nagy L.G."/>
            <person name="Martin F.M."/>
        </authorList>
    </citation>
    <scope>NUCLEOTIDE SEQUENCE</scope>
    <source>
        <strain evidence="1">P2</strain>
    </source>
</reference>
<proteinExistence type="predicted"/>
<reference evidence="1" key="2">
    <citation type="journal article" date="2020" name="Nat. Commun.">
        <title>Large-scale genome sequencing of mycorrhizal fungi provides insights into the early evolution of symbiotic traits.</title>
        <authorList>
            <person name="Miyauchi S."/>
            <person name="Kiss E."/>
            <person name="Kuo A."/>
            <person name="Drula E."/>
            <person name="Kohler A."/>
            <person name="Sanchez-Garcia M."/>
            <person name="Morin E."/>
            <person name="Andreopoulos B."/>
            <person name="Barry K.W."/>
            <person name="Bonito G."/>
            <person name="Buee M."/>
            <person name="Carver A."/>
            <person name="Chen C."/>
            <person name="Cichocki N."/>
            <person name="Clum A."/>
            <person name="Culley D."/>
            <person name="Crous P.W."/>
            <person name="Fauchery L."/>
            <person name="Girlanda M."/>
            <person name="Hayes R.D."/>
            <person name="Keri Z."/>
            <person name="LaButti K."/>
            <person name="Lipzen A."/>
            <person name="Lombard V."/>
            <person name="Magnuson J."/>
            <person name="Maillard F."/>
            <person name="Murat C."/>
            <person name="Nolan M."/>
            <person name="Ohm R.A."/>
            <person name="Pangilinan J."/>
            <person name="Pereira M.F."/>
            <person name="Perotto S."/>
            <person name="Peter M."/>
            <person name="Pfister S."/>
            <person name="Riley R."/>
            <person name="Sitrit Y."/>
            <person name="Stielow J.B."/>
            <person name="Szollosi G."/>
            <person name="Zifcakova L."/>
            <person name="Stursova M."/>
            <person name="Spatafora J.W."/>
            <person name="Tedersoo L."/>
            <person name="Vaario L.M."/>
            <person name="Yamada A."/>
            <person name="Yan M."/>
            <person name="Wang P."/>
            <person name="Xu J."/>
            <person name="Bruns T."/>
            <person name="Baldrian P."/>
            <person name="Vilgalys R."/>
            <person name="Dunand C."/>
            <person name="Henrissat B."/>
            <person name="Grigoriev I.V."/>
            <person name="Hibbett D."/>
            <person name="Nagy L.G."/>
            <person name="Martin F.M."/>
        </authorList>
    </citation>
    <scope>NUCLEOTIDE SEQUENCE</scope>
    <source>
        <strain evidence="1">P2</strain>
    </source>
</reference>
<protein>
    <submittedName>
        <fullName evidence="1">Uncharacterized protein</fullName>
    </submittedName>
</protein>
<dbReference type="EMBL" id="MU118078">
    <property type="protein sequence ID" value="KAF9645770.1"/>
    <property type="molecule type" value="Genomic_DNA"/>
</dbReference>
<gene>
    <name evidence="1" type="ORF">BDM02DRAFT_3067794</name>
</gene>
<keyword evidence="2" id="KW-1185">Reference proteome</keyword>
<name>A0ACB6Z7R0_THEGA</name>
<organism evidence="1 2">
    <name type="scientific">Thelephora ganbajun</name>
    <name type="common">Ganba fungus</name>
    <dbReference type="NCBI Taxonomy" id="370292"/>
    <lineage>
        <taxon>Eukaryota</taxon>
        <taxon>Fungi</taxon>
        <taxon>Dikarya</taxon>
        <taxon>Basidiomycota</taxon>
        <taxon>Agaricomycotina</taxon>
        <taxon>Agaricomycetes</taxon>
        <taxon>Thelephorales</taxon>
        <taxon>Thelephoraceae</taxon>
        <taxon>Thelephora</taxon>
    </lineage>
</organism>